<accession>A0ABN9RGD2</accession>
<evidence type="ECO:0000256" key="1">
    <source>
        <dbReference type="ARBA" id="ARBA00023172"/>
    </source>
</evidence>
<sequence length="373" mass="41136">MPASRRRRRSAAERLRQDRSARARAAAADRPALPTLSVLERAAVKPSTEKHYHTLLSDFCLFCMTQNIAWVSHEGLGAALTAFQNTLYLDGRPGTDGSKLLAAVAHHYPSIGKQVRALLPRATRRAQAWVRRAPGHQRLPLPRAAALAAAGMLLAIGQLRMGVWVCLTFACYLRPIECFRLLGRHVVASNPQAGPQFQRWGLLLADATGGQPGKTGNWDESVLLDLDDWLIPVVAALMQATPDNAPLWPFSPSELGKQFRMACDLLGLGALEPHLYSLRRGGASDDLLRKRRSVEAVQRRGRWATSQSLKRYGKETRVLTQLNQVPSSTIEFGRVVEEHFRLIVECGLFGSGVLDLLPLRARQALSSLGTPLR</sequence>
<gene>
    <name evidence="3" type="ORF">PCOR1329_LOCUS18867</name>
</gene>
<proteinExistence type="predicted"/>
<keyword evidence="4" id="KW-1185">Reference proteome</keyword>
<comment type="caution">
    <text evidence="3">The sequence shown here is derived from an EMBL/GenBank/DDBJ whole genome shotgun (WGS) entry which is preliminary data.</text>
</comment>
<protein>
    <submittedName>
        <fullName evidence="3">Uncharacterized protein</fullName>
    </submittedName>
</protein>
<feature type="region of interest" description="Disordered" evidence="2">
    <location>
        <begin position="1"/>
        <end position="28"/>
    </location>
</feature>
<dbReference type="SUPFAM" id="SSF56349">
    <property type="entry name" value="DNA breaking-rejoining enzymes"/>
    <property type="match status" value="1"/>
</dbReference>
<name>A0ABN9RGD2_9DINO</name>
<evidence type="ECO:0000256" key="2">
    <source>
        <dbReference type="SAM" id="MobiDB-lite"/>
    </source>
</evidence>
<organism evidence="3 4">
    <name type="scientific">Prorocentrum cordatum</name>
    <dbReference type="NCBI Taxonomy" id="2364126"/>
    <lineage>
        <taxon>Eukaryota</taxon>
        <taxon>Sar</taxon>
        <taxon>Alveolata</taxon>
        <taxon>Dinophyceae</taxon>
        <taxon>Prorocentrales</taxon>
        <taxon>Prorocentraceae</taxon>
        <taxon>Prorocentrum</taxon>
    </lineage>
</organism>
<dbReference type="Gene3D" id="1.10.443.10">
    <property type="entry name" value="Intergrase catalytic core"/>
    <property type="match status" value="1"/>
</dbReference>
<keyword evidence="1" id="KW-0233">DNA recombination</keyword>
<evidence type="ECO:0000313" key="4">
    <source>
        <dbReference type="Proteomes" id="UP001189429"/>
    </source>
</evidence>
<dbReference type="EMBL" id="CAUYUJ010005966">
    <property type="protein sequence ID" value="CAK0815637.1"/>
    <property type="molecule type" value="Genomic_DNA"/>
</dbReference>
<feature type="compositionally biased region" description="Basic and acidic residues" evidence="2">
    <location>
        <begin position="10"/>
        <end position="21"/>
    </location>
</feature>
<reference evidence="3" key="1">
    <citation type="submission" date="2023-10" db="EMBL/GenBank/DDBJ databases">
        <authorList>
            <person name="Chen Y."/>
            <person name="Shah S."/>
            <person name="Dougan E. K."/>
            <person name="Thang M."/>
            <person name="Chan C."/>
        </authorList>
    </citation>
    <scope>NUCLEOTIDE SEQUENCE [LARGE SCALE GENOMIC DNA]</scope>
</reference>
<dbReference type="InterPro" id="IPR011010">
    <property type="entry name" value="DNA_brk_join_enz"/>
</dbReference>
<evidence type="ECO:0000313" key="3">
    <source>
        <dbReference type="EMBL" id="CAK0815637.1"/>
    </source>
</evidence>
<dbReference type="Proteomes" id="UP001189429">
    <property type="component" value="Unassembled WGS sequence"/>
</dbReference>
<dbReference type="InterPro" id="IPR013762">
    <property type="entry name" value="Integrase-like_cat_sf"/>
</dbReference>